<feature type="signal peptide" evidence="2">
    <location>
        <begin position="1"/>
        <end position="26"/>
    </location>
</feature>
<feature type="chain" id="PRO_5008905473" evidence="2">
    <location>
        <begin position="27"/>
        <end position="362"/>
    </location>
</feature>
<keyword evidence="2" id="KW-0732">Signal</keyword>
<gene>
    <name evidence="3" type="ORF">Ocin01_02835</name>
</gene>
<evidence type="ECO:0000256" key="2">
    <source>
        <dbReference type="SAM" id="SignalP"/>
    </source>
</evidence>
<dbReference type="Proteomes" id="UP000094527">
    <property type="component" value="Unassembled WGS sequence"/>
</dbReference>
<protein>
    <submittedName>
        <fullName evidence="3">Uncharacterized protein</fullName>
    </submittedName>
</protein>
<name>A0A1D2NF66_ORCCI</name>
<evidence type="ECO:0000313" key="3">
    <source>
        <dbReference type="EMBL" id="ODN03867.1"/>
    </source>
</evidence>
<feature type="region of interest" description="Disordered" evidence="1">
    <location>
        <begin position="186"/>
        <end position="266"/>
    </location>
</feature>
<feature type="compositionally biased region" description="Acidic residues" evidence="1">
    <location>
        <begin position="202"/>
        <end position="216"/>
    </location>
</feature>
<proteinExistence type="predicted"/>
<evidence type="ECO:0000256" key="1">
    <source>
        <dbReference type="SAM" id="MobiDB-lite"/>
    </source>
</evidence>
<feature type="compositionally biased region" description="Basic and acidic residues" evidence="1">
    <location>
        <begin position="217"/>
        <end position="226"/>
    </location>
</feature>
<keyword evidence="4" id="KW-1185">Reference proteome</keyword>
<organism evidence="3 4">
    <name type="scientific">Orchesella cincta</name>
    <name type="common">Springtail</name>
    <name type="synonym">Podura cincta</name>
    <dbReference type="NCBI Taxonomy" id="48709"/>
    <lineage>
        <taxon>Eukaryota</taxon>
        <taxon>Metazoa</taxon>
        <taxon>Ecdysozoa</taxon>
        <taxon>Arthropoda</taxon>
        <taxon>Hexapoda</taxon>
        <taxon>Collembola</taxon>
        <taxon>Entomobryomorpha</taxon>
        <taxon>Entomobryoidea</taxon>
        <taxon>Orchesellidae</taxon>
        <taxon>Orchesellinae</taxon>
        <taxon>Orchesella</taxon>
    </lineage>
</organism>
<feature type="region of interest" description="Disordered" evidence="1">
    <location>
        <begin position="100"/>
        <end position="120"/>
    </location>
</feature>
<comment type="caution">
    <text evidence="3">The sequence shown here is derived from an EMBL/GenBank/DDBJ whole genome shotgun (WGS) entry which is preliminary data.</text>
</comment>
<evidence type="ECO:0000313" key="4">
    <source>
        <dbReference type="Proteomes" id="UP000094527"/>
    </source>
</evidence>
<dbReference type="AlphaFoldDB" id="A0A1D2NF66"/>
<sequence length="362" mass="41044">MFQFRGNWIQVLFFIQAFQVSYPVLSLDDSVAQFSKDVNVSKPENITGSLWNADQNQTHRVIKRFTPHFRLPPPHIIHLPTLPRPNFQFPLFDRNVKGDDEDYSEESGETTIPPPESSGDRTLLAAKKAILLKKAVVAKKAIILAKLKKKAFKKKKKKKFKKKAIIAGLASYGYSKVKGGVSIKTPNIKLTLGGGKDKDKDKEEEEEEEDDTQDETESNKKTENKKKSQNNTTTQDNVPAPSPQTYTSSKKKKGKKKRKGWIKPRPVNLGVKANLYKKFDKVAKKAKDQLSSYVQIDIDFLNGRSSNKDVIEPARFTSRIAPVSSHSKESNEFDYANDIQVARNNPPWSNPNWKQRISTTKI</sequence>
<feature type="region of interest" description="Disordered" evidence="1">
    <location>
        <begin position="342"/>
        <end position="362"/>
    </location>
</feature>
<dbReference type="EMBL" id="LJIJ01000061">
    <property type="protein sequence ID" value="ODN03867.1"/>
    <property type="molecule type" value="Genomic_DNA"/>
</dbReference>
<reference evidence="3 4" key="1">
    <citation type="journal article" date="2016" name="Genome Biol. Evol.">
        <title>Gene Family Evolution Reflects Adaptation to Soil Environmental Stressors in the Genome of the Collembolan Orchesella cincta.</title>
        <authorList>
            <person name="Faddeeva-Vakhrusheva A."/>
            <person name="Derks M.F."/>
            <person name="Anvar S.Y."/>
            <person name="Agamennone V."/>
            <person name="Suring W."/>
            <person name="Smit S."/>
            <person name="van Straalen N.M."/>
            <person name="Roelofs D."/>
        </authorList>
    </citation>
    <scope>NUCLEOTIDE SEQUENCE [LARGE SCALE GENOMIC DNA]</scope>
    <source>
        <tissue evidence="3">Mixed pool</tissue>
    </source>
</reference>
<feature type="compositionally biased region" description="Basic residues" evidence="1">
    <location>
        <begin position="249"/>
        <end position="262"/>
    </location>
</feature>
<accession>A0A1D2NF66</accession>